<name>A0ABR6MUS2_9DEIO</name>
<evidence type="ECO:0000256" key="3">
    <source>
        <dbReference type="ARBA" id="ARBA00022840"/>
    </source>
</evidence>
<dbReference type="Gene3D" id="3.40.50.300">
    <property type="entry name" value="P-loop containing nucleotide triphosphate hydrolases"/>
    <property type="match status" value="1"/>
</dbReference>
<evidence type="ECO:0000256" key="1">
    <source>
        <dbReference type="ARBA" id="ARBA00022448"/>
    </source>
</evidence>
<dbReference type="InterPro" id="IPR017871">
    <property type="entry name" value="ABC_transporter-like_CS"/>
</dbReference>
<evidence type="ECO:0000313" key="5">
    <source>
        <dbReference type="EMBL" id="MBB5295685.1"/>
    </source>
</evidence>
<evidence type="ECO:0000259" key="4">
    <source>
        <dbReference type="PROSITE" id="PS50893"/>
    </source>
</evidence>
<comment type="caution">
    <text evidence="5">The sequence shown here is derived from an EMBL/GenBank/DDBJ whole genome shotgun (WGS) entry which is preliminary data.</text>
</comment>
<keyword evidence="6" id="KW-1185">Reference proteome</keyword>
<dbReference type="SMART" id="SM00382">
    <property type="entry name" value="AAA"/>
    <property type="match status" value="1"/>
</dbReference>
<sequence length="349" mass="37879">MSTVEFTNVTKLYGQRPAVANLNLRVGSGELICLLGPSGCGKTTTLRMLAGFITPDAGDIGINERSVLNLGPEARPTALVFQRYTLWPHMNIFHNVAFGLKLRRVPADEIRRKVAGALDLVGLQGLEKRFPAQLSGGQQQRVALARALVIEPQVLLLDEPLSSLDAKLRVQLRQEIRAIQKELGITTVFVTHDQEEAMSVADRIAVMHDGVLQQVEAPGELYARPATEFVARFMGEMNVLPGTQTGSTVRTGRFEFLTDLPASASAGKDLRVAFRPEDVQLGTEGVPGRVMSEIDLGHYRQLILDCGGVTVTAFVSKGQPVRGNHVRVARVLMYAGGQFVSEACAAEPV</sequence>
<accession>A0ABR6MUS2</accession>
<dbReference type="InterPro" id="IPR008995">
    <property type="entry name" value="Mo/tungstate-bd_C_term_dom"/>
</dbReference>
<evidence type="ECO:0000313" key="6">
    <source>
        <dbReference type="Proteomes" id="UP000536909"/>
    </source>
</evidence>
<organism evidence="5 6">
    <name type="scientific">Deinococcus metallilatus</name>
    <dbReference type="NCBI Taxonomy" id="1211322"/>
    <lineage>
        <taxon>Bacteria</taxon>
        <taxon>Thermotogati</taxon>
        <taxon>Deinococcota</taxon>
        <taxon>Deinococci</taxon>
        <taxon>Deinococcales</taxon>
        <taxon>Deinococcaceae</taxon>
        <taxon>Deinococcus</taxon>
    </lineage>
</organism>
<dbReference type="PROSITE" id="PS50893">
    <property type="entry name" value="ABC_TRANSPORTER_2"/>
    <property type="match status" value="1"/>
</dbReference>
<evidence type="ECO:0000256" key="2">
    <source>
        <dbReference type="ARBA" id="ARBA00022741"/>
    </source>
</evidence>
<dbReference type="PROSITE" id="PS00211">
    <property type="entry name" value="ABC_TRANSPORTER_1"/>
    <property type="match status" value="1"/>
</dbReference>
<dbReference type="InterPro" id="IPR003593">
    <property type="entry name" value="AAA+_ATPase"/>
</dbReference>
<keyword evidence="3" id="KW-0067">ATP-binding</keyword>
<keyword evidence="2" id="KW-0547">Nucleotide-binding</keyword>
<dbReference type="PANTHER" id="PTHR42781:SF4">
    <property type="entry name" value="SPERMIDINE_PUTRESCINE IMPORT ATP-BINDING PROTEIN POTA"/>
    <property type="match status" value="1"/>
</dbReference>
<dbReference type="PANTHER" id="PTHR42781">
    <property type="entry name" value="SPERMIDINE/PUTRESCINE IMPORT ATP-BINDING PROTEIN POTA"/>
    <property type="match status" value="1"/>
</dbReference>
<dbReference type="Proteomes" id="UP000536909">
    <property type="component" value="Unassembled WGS sequence"/>
</dbReference>
<dbReference type="InterPro" id="IPR027417">
    <property type="entry name" value="P-loop_NTPase"/>
</dbReference>
<feature type="domain" description="ABC transporter" evidence="4">
    <location>
        <begin position="4"/>
        <end position="234"/>
    </location>
</feature>
<dbReference type="RefSeq" id="WP_171029486.1">
    <property type="nucleotide sequence ID" value="NZ_BSUI01000005.1"/>
</dbReference>
<dbReference type="InterPro" id="IPR003439">
    <property type="entry name" value="ABC_transporter-like_ATP-bd"/>
</dbReference>
<dbReference type="SUPFAM" id="SSF50331">
    <property type="entry name" value="MOP-like"/>
    <property type="match status" value="1"/>
</dbReference>
<proteinExistence type="predicted"/>
<dbReference type="SUPFAM" id="SSF52540">
    <property type="entry name" value="P-loop containing nucleoside triphosphate hydrolases"/>
    <property type="match status" value="1"/>
</dbReference>
<keyword evidence="1" id="KW-0813">Transport</keyword>
<dbReference type="InterPro" id="IPR050093">
    <property type="entry name" value="ABC_SmlMolc_Importer"/>
</dbReference>
<protein>
    <submittedName>
        <fullName evidence="5">ABC-type Fe3+/spermidine/putrescine transport system ATPase subunit</fullName>
    </submittedName>
</protein>
<dbReference type="Gene3D" id="2.40.50.100">
    <property type="match status" value="1"/>
</dbReference>
<dbReference type="EMBL" id="JACHFV010000008">
    <property type="protein sequence ID" value="MBB5295685.1"/>
    <property type="molecule type" value="Genomic_DNA"/>
</dbReference>
<gene>
    <name evidence="5" type="ORF">HNQ10_002524</name>
</gene>
<dbReference type="Pfam" id="PF00005">
    <property type="entry name" value="ABC_tran"/>
    <property type="match status" value="1"/>
</dbReference>
<reference evidence="5 6" key="1">
    <citation type="submission" date="2020-08" db="EMBL/GenBank/DDBJ databases">
        <title>Genomic Encyclopedia of Type Strains, Phase IV (KMG-IV): sequencing the most valuable type-strain genomes for metagenomic binning, comparative biology and taxonomic classification.</title>
        <authorList>
            <person name="Goeker M."/>
        </authorList>
    </citation>
    <scope>NUCLEOTIDE SEQUENCE [LARGE SCALE GENOMIC DNA]</scope>
    <source>
        <strain evidence="5 6">DSM 105434</strain>
    </source>
</reference>